<dbReference type="InterPro" id="IPR001748">
    <property type="entry name" value="BUD31"/>
</dbReference>
<reference evidence="5 6" key="1">
    <citation type="submission" date="2020-10" db="EMBL/GenBank/DDBJ databases">
        <authorList>
            <person name="Klimov P.B."/>
            <person name="Dyachkov S.M."/>
            <person name="Chetverikov P.E."/>
        </authorList>
    </citation>
    <scope>NUCLEOTIDE SEQUENCE [LARGE SCALE GENOMIC DNA]</scope>
    <source>
        <strain evidence="5">BMOC 18-1129-001#AD2665</strain>
        <tissue evidence="5">Entire mites</tissue>
    </source>
</reference>
<protein>
    <recommendedName>
        <fullName evidence="3">Protein BUD31 homolog</fullName>
    </recommendedName>
</protein>
<evidence type="ECO:0000313" key="5">
    <source>
        <dbReference type="EMBL" id="KAG9509533.1"/>
    </source>
</evidence>
<dbReference type="PANTHER" id="PTHR19411">
    <property type="entry name" value="PROTEIN BUD31-RELATED"/>
    <property type="match status" value="1"/>
</dbReference>
<dbReference type="PANTHER" id="PTHR19411:SF0">
    <property type="entry name" value="PROTEIN BUD31 HOMOLOG"/>
    <property type="match status" value="1"/>
</dbReference>
<organism evidence="5 6">
    <name type="scientific">Fragariocoptes setiger</name>
    <dbReference type="NCBI Taxonomy" id="1670756"/>
    <lineage>
        <taxon>Eukaryota</taxon>
        <taxon>Metazoa</taxon>
        <taxon>Ecdysozoa</taxon>
        <taxon>Arthropoda</taxon>
        <taxon>Chelicerata</taxon>
        <taxon>Arachnida</taxon>
        <taxon>Acari</taxon>
        <taxon>Acariformes</taxon>
        <taxon>Trombidiformes</taxon>
        <taxon>Prostigmata</taxon>
        <taxon>Eupodina</taxon>
        <taxon>Eriophyoidea</taxon>
        <taxon>Phytoptidae</taxon>
        <taxon>Fragariocoptes</taxon>
    </lineage>
</organism>
<evidence type="ECO:0000256" key="3">
    <source>
        <dbReference type="ARBA" id="ARBA00015122"/>
    </source>
</evidence>
<dbReference type="PROSITE" id="PS00997">
    <property type="entry name" value="G10_1"/>
    <property type="match status" value="1"/>
</dbReference>
<dbReference type="Pfam" id="PF01125">
    <property type="entry name" value="BUD31"/>
    <property type="match status" value="1"/>
</dbReference>
<proteinExistence type="inferred from homology"/>
<dbReference type="EMBL" id="JAIFTH010000430">
    <property type="protein sequence ID" value="KAG9509533.1"/>
    <property type="molecule type" value="Genomic_DNA"/>
</dbReference>
<evidence type="ECO:0000313" key="6">
    <source>
        <dbReference type="Proteomes" id="UP000825002"/>
    </source>
</evidence>
<dbReference type="PRINTS" id="PR00322">
    <property type="entry name" value="G10"/>
</dbReference>
<evidence type="ECO:0000256" key="4">
    <source>
        <dbReference type="ARBA" id="ARBA00023242"/>
    </source>
</evidence>
<gene>
    <name evidence="5" type="ORF">GZH46_01944</name>
</gene>
<dbReference type="Proteomes" id="UP000825002">
    <property type="component" value="Unassembled WGS sequence"/>
</dbReference>
<evidence type="ECO:0000256" key="2">
    <source>
        <dbReference type="ARBA" id="ARBA00005287"/>
    </source>
</evidence>
<keyword evidence="6" id="KW-1185">Reference proteome</keyword>
<dbReference type="PROSITE" id="PS00998">
    <property type="entry name" value="G10_2"/>
    <property type="match status" value="1"/>
</dbReference>
<evidence type="ECO:0000256" key="1">
    <source>
        <dbReference type="ARBA" id="ARBA00004123"/>
    </source>
</evidence>
<comment type="subcellular location">
    <subcellularLocation>
        <location evidence="1">Nucleus</location>
    </subcellularLocation>
</comment>
<keyword evidence="4" id="KW-0539">Nucleus</keyword>
<accession>A0ABQ7S862</accession>
<sequence length="142" mass="16553">MSLLKPNKRPPEGWDIIEDTLQELANKMSEAVNESHEGKRRVESSWPIFKIHHQRSRYIYDMYRKGEITRELYNFCIKEKLANDKLIAKWKKQGYENLCCLRCIQRGDTNFGTNCVCRVPRAQLDGKNIIECVHCGCRGCSG</sequence>
<comment type="similarity">
    <text evidence="2">Belongs to the BUD31 (G10) family.</text>
</comment>
<name>A0ABQ7S862_9ACAR</name>
<comment type="caution">
    <text evidence="5">The sequence shown here is derived from an EMBL/GenBank/DDBJ whole genome shotgun (WGS) entry which is preliminary data.</text>
</comment>
<feature type="non-terminal residue" evidence="5">
    <location>
        <position position="1"/>
    </location>
</feature>
<dbReference type="InterPro" id="IPR018230">
    <property type="entry name" value="BUD31/G10-rel_CS"/>
</dbReference>